<dbReference type="PANTHER" id="PTHR12835:SF5">
    <property type="entry name" value="BIOTIN--PROTEIN LIGASE"/>
    <property type="match status" value="1"/>
</dbReference>
<dbReference type="GO" id="GO:0004077">
    <property type="term" value="F:biotin--[biotin carboxyl-carrier protein] ligase activity"/>
    <property type="evidence" value="ECO:0007669"/>
    <property type="project" value="InterPro"/>
</dbReference>
<dbReference type="PROSITE" id="PS51733">
    <property type="entry name" value="BPL_LPL_CATALYTIC"/>
    <property type="match status" value="1"/>
</dbReference>
<dbReference type="CDD" id="cd16442">
    <property type="entry name" value="BPL"/>
    <property type="match status" value="1"/>
</dbReference>
<dbReference type="PANTHER" id="PTHR12835">
    <property type="entry name" value="BIOTIN PROTEIN LIGASE"/>
    <property type="match status" value="1"/>
</dbReference>
<keyword evidence="4" id="KW-1185">Reference proteome</keyword>
<keyword evidence="1 3" id="KW-0436">Ligase</keyword>
<dbReference type="SUPFAM" id="SSF55681">
    <property type="entry name" value="Class II aaRS and biotin synthetases"/>
    <property type="match status" value="1"/>
</dbReference>
<feature type="domain" description="BPL/LPL catalytic" evidence="2">
    <location>
        <begin position="7"/>
        <end position="190"/>
    </location>
</feature>
<protein>
    <submittedName>
        <fullName evidence="3">BirA family biotin operon repressor/biotin-[acetyl-CoA-carboxylase] ligase</fullName>
    </submittedName>
</protein>
<evidence type="ECO:0000256" key="1">
    <source>
        <dbReference type="ARBA" id="ARBA00022598"/>
    </source>
</evidence>
<comment type="caution">
    <text evidence="3">The sequence shown here is derived from an EMBL/GenBank/DDBJ whole genome shotgun (WGS) entry which is preliminary data.</text>
</comment>
<organism evidence="3 4">
    <name type="scientific">Acetobacteroides hydrogenigenes</name>
    <dbReference type="NCBI Taxonomy" id="979970"/>
    <lineage>
        <taxon>Bacteria</taxon>
        <taxon>Pseudomonadati</taxon>
        <taxon>Bacteroidota</taxon>
        <taxon>Bacteroidia</taxon>
        <taxon>Bacteroidales</taxon>
        <taxon>Rikenellaceae</taxon>
        <taxon>Acetobacteroides</taxon>
    </lineage>
</organism>
<proteinExistence type="predicted"/>
<evidence type="ECO:0000313" key="3">
    <source>
        <dbReference type="EMBL" id="TCN73137.1"/>
    </source>
</evidence>
<dbReference type="RefSeq" id="WP_131837915.1">
    <property type="nucleotide sequence ID" value="NZ_SLWB01000001.1"/>
</dbReference>
<dbReference type="InterPro" id="IPR004408">
    <property type="entry name" value="Biotin_CoA_COase_ligase"/>
</dbReference>
<dbReference type="Gene3D" id="3.30.930.10">
    <property type="entry name" value="Bira Bifunctional Protein, Domain 2"/>
    <property type="match status" value="1"/>
</dbReference>
<dbReference type="AlphaFoldDB" id="A0A4R2EYV9"/>
<name>A0A4R2EYV9_9BACT</name>
<dbReference type="NCBIfam" id="TIGR00121">
    <property type="entry name" value="birA_ligase"/>
    <property type="match status" value="1"/>
</dbReference>
<dbReference type="InterPro" id="IPR045864">
    <property type="entry name" value="aa-tRNA-synth_II/BPL/LPL"/>
</dbReference>
<dbReference type="Pfam" id="PF03099">
    <property type="entry name" value="BPL_LplA_LipB"/>
    <property type="match status" value="1"/>
</dbReference>
<evidence type="ECO:0000259" key="2">
    <source>
        <dbReference type="PROSITE" id="PS51733"/>
    </source>
</evidence>
<dbReference type="OrthoDB" id="9807064at2"/>
<dbReference type="GO" id="GO:0005737">
    <property type="term" value="C:cytoplasm"/>
    <property type="evidence" value="ECO:0007669"/>
    <property type="project" value="TreeGrafter"/>
</dbReference>
<evidence type="ECO:0000313" key="4">
    <source>
        <dbReference type="Proteomes" id="UP000294830"/>
    </source>
</evidence>
<dbReference type="InterPro" id="IPR004143">
    <property type="entry name" value="BPL_LPL_catalytic"/>
</dbReference>
<accession>A0A4R2EYV9</accession>
<dbReference type="EMBL" id="SLWB01000001">
    <property type="protein sequence ID" value="TCN73137.1"/>
    <property type="molecule type" value="Genomic_DNA"/>
</dbReference>
<gene>
    <name evidence="3" type="ORF">CLV25_101356</name>
</gene>
<dbReference type="Proteomes" id="UP000294830">
    <property type="component" value="Unassembled WGS sequence"/>
</dbReference>
<sequence length="255" mass="28041">MSKTFTSRNDGVIGANVAYKPVAESTNTEATMGLAQKDGEGTVYIVDFQTKGRGQRGNYWESEERKNLTLSILTYPAFLDIANHFYLSKVVANGMVQALSEFGIAAKIKWPNDIYVGDFKVAGILIENGLMGSKLSHSIWGIGLNVNQHIFNSNAPNPISMSLVVGGELNRDEVLQAVLGAIDGWYAKLRNGLLADIDAYYFGALYRSQGKFWFEADGERFMASIKGIEPTGELVLEDEKGALRSFAFKEVSFII</sequence>
<reference evidence="3 4" key="1">
    <citation type="submission" date="2019-03" db="EMBL/GenBank/DDBJ databases">
        <title>Genomic Encyclopedia of Archaeal and Bacterial Type Strains, Phase II (KMG-II): from individual species to whole genera.</title>
        <authorList>
            <person name="Goeker M."/>
        </authorList>
    </citation>
    <scope>NUCLEOTIDE SEQUENCE [LARGE SCALE GENOMIC DNA]</scope>
    <source>
        <strain evidence="3 4">RL-C</strain>
    </source>
</reference>